<dbReference type="InterPro" id="IPR005046">
    <property type="entry name" value="DUF285"/>
</dbReference>
<dbReference type="AlphaFoldDB" id="A0A0C3A0D0"/>
<evidence type="ECO:0000313" key="2">
    <source>
        <dbReference type="Proteomes" id="UP000031975"/>
    </source>
</evidence>
<dbReference type="EMBL" id="JXQB01000001">
    <property type="protein sequence ID" value="KIM13764.1"/>
    <property type="molecule type" value="Genomic_DNA"/>
</dbReference>
<accession>A0A0C3A0D0</accession>
<sequence length="273" mass="31777">MRKLLTILSLSSLSVLPAFSVLSCKPYYWLRSSKIFKEPIYNADKTECLQIGYFLNQKTNKVQIIDFFSTTKKVPSVLPKEITSLELALYRNQNTYIDGIQYWDTSNVRDMNSMFYQAKNFNQPIGNWDVSNVIDMTKMFAGATNFNQDISTKKITRSNESKYLAWDTSNVEYMSSMFNGAQNFNQPIGNWDTSNVTDMDFMFREATSFNQDMSKWDVSSVTDMEYMFKGAKNFNQDLSKWNVSQVKYFKSFAIDSNPNWKPKHKPKFNRAIS</sequence>
<proteinExistence type="predicted"/>
<dbReference type="InterPro" id="IPR011889">
    <property type="entry name" value="Liste_lipo_26"/>
</dbReference>
<protein>
    <submittedName>
        <fullName evidence="1">PARCEL domain-containing lipoprotein</fullName>
    </submittedName>
</protein>
<gene>
    <name evidence="1" type="ORF">MCGM508_01570</name>
</gene>
<dbReference type="RefSeq" id="WP_080771836.1">
    <property type="nucleotide sequence ID" value="NZ_JXQB01000001.1"/>
</dbReference>
<dbReference type="NCBIfam" id="TIGR02167">
    <property type="entry name" value="Liste_lipo_26"/>
    <property type="match status" value="4"/>
</dbReference>
<name>A0A0C3A0D0_MYCCA</name>
<dbReference type="PROSITE" id="PS51257">
    <property type="entry name" value="PROKAR_LIPOPROTEIN"/>
    <property type="match status" value="1"/>
</dbReference>
<dbReference type="Proteomes" id="UP000031975">
    <property type="component" value="Unassembled WGS sequence"/>
</dbReference>
<reference evidence="1 2" key="1">
    <citation type="submission" date="2015-01" db="EMBL/GenBank/DDBJ databases">
        <title>Draft Genome Sequence of Mycoplasma capricolum subsp. capricolum str. GM508D.</title>
        <authorList>
            <person name="Calcutt M.J."/>
            <person name="Foecking M.F."/>
        </authorList>
    </citation>
    <scope>NUCLEOTIDE SEQUENCE [LARGE SCALE GENOMIC DNA]</scope>
    <source>
        <strain evidence="1 2">GM508D</strain>
    </source>
</reference>
<dbReference type="Pfam" id="PF03382">
    <property type="entry name" value="DUF285"/>
    <property type="match status" value="2"/>
</dbReference>
<evidence type="ECO:0000313" key="1">
    <source>
        <dbReference type="EMBL" id="KIM13764.1"/>
    </source>
</evidence>
<organism evidence="1 2">
    <name type="scientific">Mycoplasma capricolum subsp. capricolum</name>
    <dbReference type="NCBI Taxonomy" id="40479"/>
    <lineage>
        <taxon>Bacteria</taxon>
        <taxon>Bacillati</taxon>
        <taxon>Mycoplasmatota</taxon>
        <taxon>Mollicutes</taxon>
        <taxon>Mycoplasmataceae</taxon>
        <taxon>Mycoplasma</taxon>
    </lineage>
</organism>
<keyword evidence="1" id="KW-0449">Lipoprotein</keyword>
<comment type="caution">
    <text evidence="1">The sequence shown here is derived from an EMBL/GenBank/DDBJ whole genome shotgun (WGS) entry which is preliminary data.</text>
</comment>